<dbReference type="InterPro" id="IPR035940">
    <property type="entry name" value="CAP_sf"/>
</dbReference>
<dbReference type="CDD" id="cd05379">
    <property type="entry name" value="CAP_bacterial"/>
    <property type="match status" value="1"/>
</dbReference>
<sequence>MKWFFLFFLLLISFLYFSPNHNTPPLSPTQPQKERDRIEKEQTAKAGVVSLIGKTEEEVKKQFGQPIRIDDSAYDYKWWIYNEQTSTYLQLGMMNGRVVTAFIGGEQIDVTPFRIGQPVQELFNLIPLSSTVEVSLRTGTYRFELSEQDMTVQPIVKMNGVYVQLYIDHFTGKISGIRVMDGETLVKLRPYELVYRGTLPSAAPLSLQQQKRVEMANAKQIFEITNVIRKRYNVPPLDWHEKAAQVAYEHSKDMKDNRYFSHQSPTRGDLKDRLLSARIPFQVAGENIAAQYIDGIAAVEGWLNSKRHRDTLLNPQFTHLGVGVAGQYYTQDFLKPWKLSDK</sequence>
<accession>A0A7W8INL3</accession>
<dbReference type="InterPro" id="IPR014044">
    <property type="entry name" value="CAP_dom"/>
</dbReference>
<dbReference type="PANTHER" id="PTHR31157">
    <property type="entry name" value="SCP DOMAIN-CONTAINING PROTEIN"/>
    <property type="match status" value="1"/>
</dbReference>
<dbReference type="SUPFAM" id="SSF55797">
    <property type="entry name" value="PR-1-like"/>
    <property type="match status" value="1"/>
</dbReference>
<proteinExistence type="predicted"/>
<evidence type="ECO:0000259" key="2">
    <source>
        <dbReference type="Pfam" id="PF14504"/>
    </source>
</evidence>
<reference evidence="3 4" key="1">
    <citation type="submission" date="2020-08" db="EMBL/GenBank/DDBJ databases">
        <title>Genomic Encyclopedia of Type Strains, Phase IV (KMG-IV): sequencing the most valuable type-strain genomes for metagenomic binning, comparative biology and taxonomic classification.</title>
        <authorList>
            <person name="Goeker M."/>
        </authorList>
    </citation>
    <scope>NUCLEOTIDE SEQUENCE [LARGE SCALE GENOMIC DNA]</scope>
    <source>
        <strain evidence="3 4">DSM 16325</strain>
    </source>
</reference>
<dbReference type="AlphaFoldDB" id="A0A7W8INL3"/>
<dbReference type="Pfam" id="PF00188">
    <property type="entry name" value="CAP"/>
    <property type="match status" value="1"/>
</dbReference>
<evidence type="ECO:0000313" key="4">
    <source>
        <dbReference type="Proteomes" id="UP000520011"/>
    </source>
</evidence>
<name>A0A7W8INL3_9BACL</name>
<organism evidence="3 4">
    <name type="scientific">Anoxybacteroides tepidamans</name>
    <dbReference type="NCBI Taxonomy" id="265948"/>
    <lineage>
        <taxon>Bacteria</taxon>
        <taxon>Bacillati</taxon>
        <taxon>Bacillota</taxon>
        <taxon>Bacilli</taxon>
        <taxon>Bacillales</taxon>
        <taxon>Anoxybacillaceae</taxon>
        <taxon>Anoxybacteroides</taxon>
    </lineage>
</organism>
<protein>
    <submittedName>
        <fullName evidence="3">Uncharacterized protein YkwD</fullName>
    </submittedName>
</protein>
<feature type="domain" description="SCP" evidence="1">
    <location>
        <begin position="223"/>
        <end position="331"/>
    </location>
</feature>
<dbReference type="Pfam" id="PF14504">
    <property type="entry name" value="CAP_assoc_N"/>
    <property type="match status" value="1"/>
</dbReference>
<feature type="domain" description="CAP-associated" evidence="2">
    <location>
        <begin position="52"/>
        <end position="191"/>
    </location>
</feature>
<dbReference type="InterPro" id="IPR029410">
    <property type="entry name" value="CAP_assoc"/>
</dbReference>
<gene>
    <name evidence="3" type="ORF">HNQ34_000899</name>
</gene>
<dbReference type="EMBL" id="JACHEP010000002">
    <property type="protein sequence ID" value="MBB5323807.1"/>
    <property type="molecule type" value="Genomic_DNA"/>
</dbReference>
<evidence type="ECO:0000259" key="1">
    <source>
        <dbReference type="Pfam" id="PF00188"/>
    </source>
</evidence>
<evidence type="ECO:0000313" key="3">
    <source>
        <dbReference type="EMBL" id="MBB5323807.1"/>
    </source>
</evidence>
<keyword evidence="4" id="KW-1185">Reference proteome</keyword>
<dbReference type="RefSeq" id="WP_183251925.1">
    <property type="nucleotide sequence ID" value="NZ_JACHEP010000002.1"/>
</dbReference>
<dbReference type="PANTHER" id="PTHR31157:SF26">
    <property type="entry name" value="SCP-LIKE EXTRACELLULAR PROTEIN"/>
    <property type="match status" value="1"/>
</dbReference>
<dbReference type="Gene3D" id="3.40.33.10">
    <property type="entry name" value="CAP"/>
    <property type="match status" value="1"/>
</dbReference>
<dbReference type="Proteomes" id="UP000520011">
    <property type="component" value="Unassembled WGS sequence"/>
</dbReference>
<comment type="caution">
    <text evidence="3">The sequence shown here is derived from an EMBL/GenBank/DDBJ whole genome shotgun (WGS) entry which is preliminary data.</text>
</comment>